<feature type="transmembrane region" description="Helical" evidence="1">
    <location>
        <begin position="20"/>
        <end position="40"/>
    </location>
</feature>
<feature type="transmembrane region" description="Helical" evidence="1">
    <location>
        <begin position="634"/>
        <end position="654"/>
    </location>
</feature>
<evidence type="ECO:0000256" key="1">
    <source>
        <dbReference type="SAM" id="Phobius"/>
    </source>
</evidence>
<accession>A0ABM8BPR5</accession>
<keyword evidence="3" id="KW-1185">Reference proteome</keyword>
<keyword evidence="1" id="KW-1133">Transmembrane helix</keyword>
<dbReference type="Proteomes" id="UP001060771">
    <property type="component" value="Chromosome"/>
</dbReference>
<keyword evidence="1" id="KW-0472">Membrane</keyword>
<evidence type="ECO:0000313" key="2">
    <source>
        <dbReference type="EMBL" id="BDR92993.1"/>
    </source>
</evidence>
<sequence>MHDQFSKALSFNPLRTASSLTWLFYVFVLFITTFLIVFVIKLLFWMTLLVVLMALPTLTYAQIFINYIGINIDYNNQTLTQIMNITGNQLVIPIYQYCSQGGYVTVNTYLDPLSNLGITSAALIMYNGSIVSTPINYSPKYVSANVNCSLPIYGLYLSIGSYGQYPLEALVIPGSNMTYVLTQGSMNISIPLTPGLNYLFALVRVISILPARASINNYLTAQLNTEYSNINVGSLNTYAEITTYVTYSSNVEITTNGTTYIIITPYYYTSISSMQNLILLSPSRPIIMLTGAPWIKYSYSNCTPINPGIPGITPWTSYLSYSPYCSINITTMPVDITFVDTSLQKLTCNNVFITTQNGEILSLSGSVAINPAMDRVIYLVINGIRTIGIYLDSIPASALTIQLPLVTHSGITITDELGNPVDAPLYLYANGTLLMLTNNTCVYPGNYSLYTLVNGELMSLGTRSVAQDSLLTIPVFSNYTLNISIPQQCPDLDLNLLVKYSGSQYVIPLNGNLRQEVYIPNAIIGSYIQVYLVGNGTLLYQSTLLINGSKSTSNVVLNPHVIDFTPVDLLNNEIPTATLNIGSLYYEGPGKYCVPTNSSLGMVIYGSDVYIVNITGTRVFIRVWTLGNLGVKSLLIIASLLILLLIISIIIRGLSKGGGSKDKYIVIN</sequence>
<keyword evidence="1" id="KW-0812">Transmembrane</keyword>
<protein>
    <submittedName>
        <fullName evidence="2">Uncharacterized protein</fullName>
    </submittedName>
</protein>
<organism evidence="2 3">
    <name type="scientific">Vulcanisaeta souniana JCM 11219</name>
    <dbReference type="NCBI Taxonomy" id="1293586"/>
    <lineage>
        <taxon>Archaea</taxon>
        <taxon>Thermoproteota</taxon>
        <taxon>Thermoprotei</taxon>
        <taxon>Thermoproteales</taxon>
        <taxon>Thermoproteaceae</taxon>
        <taxon>Vulcanisaeta</taxon>
    </lineage>
</organism>
<proteinExistence type="predicted"/>
<dbReference type="EMBL" id="AP026830">
    <property type="protein sequence ID" value="BDR92993.1"/>
    <property type="molecule type" value="Genomic_DNA"/>
</dbReference>
<gene>
    <name evidence="2" type="ORF">Vsou_20860</name>
</gene>
<reference evidence="3" key="1">
    <citation type="submission" date="2022-09" db="EMBL/GenBank/DDBJ databases">
        <title>Complete genome sequence of Vulcanisaeta souniana.</title>
        <authorList>
            <person name="Kato S."/>
            <person name="Itoh T."/>
            <person name="Ohkuma M."/>
        </authorList>
    </citation>
    <scope>NUCLEOTIDE SEQUENCE [LARGE SCALE GENOMIC DNA]</scope>
    <source>
        <strain evidence="3">JCM 11219</strain>
    </source>
</reference>
<feature type="transmembrane region" description="Helical" evidence="1">
    <location>
        <begin position="47"/>
        <end position="70"/>
    </location>
</feature>
<name>A0ABM8BPR5_9CREN</name>
<evidence type="ECO:0000313" key="3">
    <source>
        <dbReference type="Proteomes" id="UP001060771"/>
    </source>
</evidence>